<organism evidence="2 3">
    <name type="scientific">Aegilops tauschii subsp. strangulata</name>
    <name type="common">Goatgrass</name>
    <dbReference type="NCBI Taxonomy" id="200361"/>
    <lineage>
        <taxon>Eukaryota</taxon>
        <taxon>Viridiplantae</taxon>
        <taxon>Streptophyta</taxon>
        <taxon>Embryophyta</taxon>
        <taxon>Tracheophyta</taxon>
        <taxon>Spermatophyta</taxon>
        <taxon>Magnoliopsida</taxon>
        <taxon>Liliopsida</taxon>
        <taxon>Poales</taxon>
        <taxon>Poaceae</taxon>
        <taxon>BOP clade</taxon>
        <taxon>Pooideae</taxon>
        <taxon>Triticodae</taxon>
        <taxon>Triticeae</taxon>
        <taxon>Triticinae</taxon>
        <taxon>Aegilops</taxon>
    </lineage>
</organism>
<reference evidence="2" key="3">
    <citation type="journal article" date="2017" name="Nature">
        <title>Genome sequence of the progenitor of the wheat D genome Aegilops tauschii.</title>
        <authorList>
            <person name="Luo M.C."/>
            <person name="Gu Y.Q."/>
            <person name="Puiu D."/>
            <person name="Wang H."/>
            <person name="Twardziok S.O."/>
            <person name="Deal K.R."/>
            <person name="Huo N."/>
            <person name="Zhu T."/>
            <person name="Wang L."/>
            <person name="Wang Y."/>
            <person name="McGuire P.E."/>
            <person name="Liu S."/>
            <person name="Long H."/>
            <person name="Ramasamy R.K."/>
            <person name="Rodriguez J.C."/>
            <person name="Van S.L."/>
            <person name="Yuan L."/>
            <person name="Wang Z."/>
            <person name="Xia Z."/>
            <person name="Xiao L."/>
            <person name="Anderson O.D."/>
            <person name="Ouyang S."/>
            <person name="Liang Y."/>
            <person name="Zimin A.V."/>
            <person name="Pertea G."/>
            <person name="Qi P."/>
            <person name="Bennetzen J.L."/>
            <person name="Dai X."/>
            <person name="Dawson M.W."/>
            <person name="Muller H.G."/>
            <person name="Kugler K."/>
            <person name="Rivarola-Duarte L."/>
            <person name="Spannagl M."/>
            <person name="Mayer K.F.X."/>
            <person name="Lu F.H."/>
            <person name="Bevan M.W."/>
            <person name="Leroy P."/>
            <person name="Li P."/>
            <person name="You F.M."/>
            <person name="Sun Q."/>
            <person name="Liu Z."/>
            <person name="Lyons E."/>
            <person name="Wicker T."/>
            <person name="Salzberg S.L."/>
            <person name="Devos K.M."/>
            <person name="Dvorak J."/>
        </authorList>
    </citation>
    <scope>NUCLEOTIDE SEQUENCE [LARGE SCALE GENOMIC DNA]</scope>
    <source>
        <strain evidence="2">cv. AL8/78</strain>
    </source>
</reference>
<dbReference type="PANTHER" id="PTHR32133">
    <property type="entry name" value="OS07G0120400 PROTEIN"/>
    <property type="match status" value="1"/>
</dbReference>
<reference evidence="3" key="1">
    <citation type="journal article" date="2014" name="Science">
        <title>Ancient hybridizations among the ancestral genomes of bread wheat.</title>
        <authorList>
            <consortium name="International Wheat Genome Sequencing Consortium,"/>
            <person name="Marcussen T."/>
            <person name="Sandve S.R."/>
            <person name="Heier L."/>
            <person name="Spannagl M."/>
            <person name="Pfeifer M."/>
            <person name="Jakobsen K.S."/>
            <person name="Wulff B.B."/>
            <person name="Steuernagel B."/>
            <person name="Mayer K.F."/>
            <person name="Olsen O.A."/>
        </authorList>
    </citation>
    <scope>NUCLEOTIDE SEQUENCE [LARGE SCALE GENOMIC DNA]</scope>
    <source>
        <strain evidence="3">cv. AL8/78</strain>
    </source>
</reference>
<accession>A0A453MZD7</accession>
<feature type="domain" description="F-box" evidence="1">
    <location>
        <begin position="19"/>
        <end position="54"/>
    </location>
</feature>
<dbReference type="EnsemblPlants" id="AET6Gv20156400.1">
    <property type="protein sequence ID" value="AET6Gv20156400.1"/>
    <property type="gene ID" value="AET6Gv20156400"/>
</dbReference>
<sequence length="129" mass="14690">MRSERAEMSRHRRSPLDDDDLLSEILLRLPPQPYSLPRASLVCKRWRGLASDPGFCRCFRIHHHFTAQLWKRKTDCNGVASWGLGRTVALDELLSLNSESGYLISIIGYAEENNLVFLGTAEGVFMIQL</sequence>
<dbReference type="Gene3D" id="1.20.1280.50">
    <property type="match status" value="1"/>
</dbReference>
<protein>
    <recommendedName>
        <fullName evidence="1">F-box domain-containing protein</fullName>
    </recommendedName>
</protein>
<dbReference type="AlphaFoldDB" id="A0A453MZD7"/>
<dbReference type="InterPro" id="IPR001810">
    <property type="entry name" value="F-box_dom"/>
</dbReference>
<evidence type="ECO:0000313" key="2">
    <source>
        <dbReference type="EnsemblPlants" id="AET6Gv20156400.1"/>
    </source>
</evidence>
<keyword evidence="3" id="KW-1185">Reference proteome</keyword>
<dbReference type="Pfam" id="PF12937">
    <property type="entry name" value="F-box-like"/>
    <property type="match status" value="1"/>
</dbReference>
<reference evidence="2" key="5">
    <citation type="journal article" date="2021" name="G3 (Bethesda)">
        <title>Aegilops tauschii genome assembly Aet v5.0 features greater sequence contiguity and improved annotation.</title>
        <authorList>
            <person name="Wang L."/>
            <person name="Zhu T."/>
            <person name="Rodriguez J.C."/>
            <person name="Deal K.R."/>
            <person name="Dubcovsky J."/>
            <person name="McGuire P.E."/>
            <person name="Lux T."/>
            <person name="Spannagl M."/>
            <person name="Mayer K.F.X."/>
            <person name="Baldrich P."/>
            <person name="Meyers B.C."/>
            <person name="Huo N."/>
            <person name="Gu Y.Q."/>
            <person name="Zhou H."/>
            <person name="Devos K.M."/>
            <person name="Bennetzen J.L."/>
            <person name="Unver T."/>
            <person name="Budak H."/>
            <person name="Gulick P.J."/>
            <person name="Galiba G."/>
            <person name="Kalapos B."/>
            <person name="Nelson D.R."/>
            <person name="Li P."/>
            <person name="You F.M."/>
            <person name="Luo M.C."/>
            <person name="Dvorak J."/>
        </authorList>
    </citation>
    <scope>NUCLEOTIDE SEQUENCE [LARGE SCALE GENOMIC DNA]</scope>
    <source>
        <strain evidence="2">cv. AL8/78</strain>
    </source>
</reference>
<reference evidence="2" key="4">
    <citation type="submission" date="2019-03" db="UniProtKB">
        <authorList>
            <consortium name="EnsemblPlants"/>
        </authorList>
    </citation>
    <scope>IDENTIFICATION</scope>
</reference>
<reference evidence="3" key="2">
    <citation type="journal article" date="2017" name="Nat. Plants">
        <title>The Aegilops tauschii genome reveals multiple impacts of transposons.</title>
        <authorList>
            <person name="Zhao G."/>
            <person name="Zou C."/>
            <person name="Li K."/>
            <person name="Wang K."/>
            <person name="Li T."/>
            <person name="Gao L."/>
            <person name="Zhang X."/>
            <person name="Wang H."/>
            <person name="Yang Z."/>
            <person name="Liu X."/>
            <person name="Jiang W."/>
            <person name="Mao L."/>
            <person name="Kong X."/>
            <person name="Jiao Y."/>
            <person name="Jia J."/>
        </authorList>
    </citation>
    <scope>NUCLEOTIDE SEQUENCE [LARGE SCALE GENOMIC DNA]</scope>
    <source>
        <strain evidence="3">cv. AL8/78</strain>
    </source>
</reference>
<dbReference type="Gramene" id="AET6Gv20156400.1">
    <property type="protein sequence ID" value="AET6Gv20156400.1"/>
    <property type="gene ID" value="AET6Gv20156400"/>
</dbReference>
<dbReference type="InterPro" id="IPR036047">
    <property type="entry name" value="F-box-like_dom_sf"/>
</dbReference>
<dbReference type="SUPFAM" id="SSF81383">
    <property type="entry name" value="F-box domain"/>
    <property type="match status" value="1"/>
</dbReference>
<proteinExistence type="predicted"/>
<evidence type="ECO:0000259" key="1">
    <source>
        <dbReference type="Pfam" id="PF12937"/>
    </source>
</evidence>
<dbReference type="Proteomes" id="UP000015105">
    <property type="component" value="Chromosome 6D"/>
</dbReference>
<name>A0A453MZD7_AEGTS</name>
<dbReference type="PANTHER" id="PTHR32133:SF320">
    <property type="entry name" value="F-BOX DOMAIN-CONTAINING PROTEIN"/>
    <property type="match status" value="1"/>
</dbReference>
<evidence type="ECO:0000313" key="3">
    <source>
        <dbReference type="Proteomes" id="UP000015105"/>
    </source>
</evidence>